<sequence>YNWFAEFQRGRTFLCDEFREGRPSTSVVATNVDVVREMIERDRHMTYRKIQAFLGIDMKAIYTILHDHLSVRKLCTRWILHNLTEAQKHARVKWSKEMLKKFNRDRSNLVYNIVTEDETWIYSYEPESKQQSKNRRIILHYDNVSCHTARQTVDFLSKKMSN</sequence>
<dbReference type="PANTHER" id="PTHR46060">
    <property type="entry name" value="MARINER MOS1 TRANSPOSASE-LIKE PROTEIN"/>
    <property type="match status" value="1"/>
</dbReference>
<dbReference type="InterPro" id="IPR052709">
    <property type="entry name" value="Transposase-MT_Hybrid"/>
</dbReference>
<evidence type="ECO:0000313" key="1">
    <source>
        <dbReference type="EMBL" id="KAG5329309.1"/>
    </source>
</evidence>
<dbReference type="Gene3D" id="3.30.420.10">
    <property type="entry name" value="Ribonuclease H-like superfamily/Ribonuclease H"/>
    <property type="match status" value="1"/>
</dbReference>
<reference evidence="1" key="1">
    <citation type="submission" date="2020-03" db="EMBL/GenBank/DDBJ databases">
        <title>Relaxed selection underlies rapid genomic changes in the transitions from sociality to social parasitism in ants.</title>
        <authorList>
            <person name="Bi X."/>
        </authorList>
    </citation>
    <scope>NUCLEOTIDE SEQUENCE</scope>
    <source>
        <strain evidence="1">BGI-DK2014a</strain>
        <tissue evidence="1">Whole body</tissue>
    </source>
</reference>
<gene>
    <name evidence="1" type="primary">Setmar_39</name>
    <name evidence="1" type="ORF">G6Z76_0008119</name>
</gene>
<dbReference type="AlphaFoldDB" id="A0A836F9Y3"/>
<evidence type="ECO:0000313" key="2">
    <source>
        <dbReference type="Proteomes" id="UP000669903"/>
    </source>
</evidence>
<accession>A0A836F9Y3</accession>
<comment type="caution">
    <text evidence="1">The sequence shown here is derived from an EMBL/GenBank/DDBJ whole genome shotgun (WGS) entry which is preliminary data.</text>
</comment>
<dbReference type="InterPro" id="IPR036397">
    <property type="entry name" value="RNaseH_sf"/>
</dbReference>
<dbReference type="Proteomes" id="UP000669903">
    <property type="component" value="Unassembled WGS sequence"/>
</dbReference>
<name>A0A836F9Y3_9HYME</name>
<feature type="non-terminal residue" evidence="1">
    <location>
        <position position="162"/>
    </location>
</feature>
<dbReference type="GO" id="GO:0032259">
    <property type="term" value="P:methylation"/>
    <property type="evidence" value="ECO:0007669"/>
    <property type="project" value="UniProtKB-KW"/>
</dbReference>
<keyword evidence="2" id="KW-1185">Reference proteome</keyword>
<dbReference type="GO" id="GO:0008168">
    <property type="term" value="F:methyltransferase activity"/>
    <property type="evidence" value="ECO:0007669"/>
    <property type="project" value="UniProtKB-KW"/>
</dbReference>
<dbReference type="PANTHER" id="PTHR46060:SF1">
    <property type="entry name" value="MARINER MOS1 TRANSPOSASE-LIKE PROTEIN"/>
    <property type="match status" value="1"/>
</dbReference>
<proteinExistence type="predicted"/>
<dbReference type="GO" id="GO:0003676">
    <property type="term" value="F:nucleic acid binding"/>
    <property type="evidence" value="ECO:0007669"/>
    <property type="project" value="InterPro"/>
</dbReference>
<keyword evidence="1" id="KW-0808">Transferase</keyword>
<feature type="non-terminal residue" evidence="1">
    <location>
        <position position="1"/>
    </location>
</feature>
<dbReference type="EMBL" id="JAANIC010006299">
    <property type="protein sequence ID" value="KAG5329309.1"/>
    <property type="molecule type" value="Genomic_DNA"/>
</dbReference>
<protein>
    <submittedName>
        <fullName evidence="1">SETMR methyltransferase</fullName>
    </submittedName>
</protein>
<organism evidence="1 2">
    <name type="scientific">Acromyrmex charruanus</name>
    <dbReference type="NCBI Taxonomy" id="2715315"/>
    <lineage>
        <taxon>Eukaryota</taxon>
        <taxon>Metazoa</taxon>
        <taxon>Ecdysozoa</taxon>
        <taxon>Arthropoda</taxon>
        <taxon>Hexapoda</taxon>
        <taxon>Insecta</taxon>
        <taxon>Pterygota</taxon>
        <taxon>Neoptera</taxon>
        <taxon>Endopterygota</taxon>
        <taxon>Hymenoptera</taxon>
        <taxon>Apocrita</taxon>
        <taxon>Aculeata</taxon>
        <taxon>Formicoidea</taxon>
        <taxon>Formicidae</taxon>
        <taxon>Myrmicinae</taxon>
        <taxon>Acromyrmex</taxon>
    </lineage>
</organism>
<keyword evidence="1" id="KW-0489">Methyltransferase</keyword>